<evidence type="ECO:0000313" key="6">
    <source>
        <dbReference type="EMBL" id="QDV45044.1"/>
    </source>
</evidence>
<dbReference type="GO" id="GO:0016042">
    <property type="term" value="P:lipid catabolic process"/>
    <property type="evidence" value="ECO:0007669"/>
    <property type="project" value="UniProtKB-UniRule"/>
</dbReference>
<proteinExistence type="predicted"/>
<feature type="short sequence motif" description="GXSXG" evidence="4">
    <location>
        <begin position="60"/>
        <end position="64"/>
    </location>
</feature>
<keyword evidence="2 4" id="KW-0442">Lipid degradation</keyword>
<dbReference type="InterPro" id="IPR016035">
    <property type="entry name" value="Acyl_Trfase/lysoPLipase"/>
</dbReference>
<dbReference type="PROSITE" id="PS51635">
    <property type="entry name" value="PNPLA"/>
    <property type="match status" value="1"/>
</dbReference>
<dbReference type="OrthoDB" id="9770965at2"/>
<keyword evidence="1 4" id="KW-0378">Hydrolase</keyword>
<dbReference type="SUPFAM" id="SSF52151">
    <property type="entry name" value="FabD/lysophospholipase-like"/>
    <property type="match status" value="1"/>
</dbReference>
<evidence type="ECO:0000256" key="1">
    <source>
        <dbReference type="ARBA" id="ARBA00022801"/>
    </source>
</evidence>
<dbReference type="Pfam" id="PF01734">
    <property type="entry name" value="Patatin"/>
    <property type="match status" value="1"/>
</dbReference>
<organism evidence="6 7">
    <name type="scientific">Stieleria neptunia</name>
    <dbReference type="NCBI Taxonomy" id="2527979"/>
    <lineage>
        <taxon>Bacteria</taxon>
        <taxon>Pseudomonadati</taxon>
        <taxon>Planctomycetota</taxon>
        <taxon>Planctomycetia</taxon>
        <taxon>Pirellulales</taxon>
        <taxon>Pirellulaceae</taxon>
        <taxon>Stieleria</taxon>
    </lineage>
</organism>
<evidence type="ECO:0000313" key="7">
    <source>
        <dbReference type="Proteomes" id="UP000319004"/>
    </source>
</evidence>
<dbReference type="Gene3D" id="3.40.1090.10">
    <property type="entry name" value="Cytosolic phospholipase A2 catalytic domain"/>
    <property type="match status" value="2"/>
</dbReference>
<accession>A0A518HW92</accession>
<dbReference type="KEGG" id="snep:Enr13x_49170"/>
<sequence length="327" mass="35266">MKMIEAADRNQVLSMGGPVNCETNRRAVIALGGGGARGLAHLGVMEAIGESGVRTERIVGVSIGSLMGGLCAVDSDIKQVQAKAIGLLHSPVFSEKCRQLMAAASKVSAGNRKQSQQVGPADWFGLWYRRLERIMRHGHRLTKIVRGPSILSDEILHEAINALIPDIDLSETSIPLSIVAADLKSGHRVVLERGPLRKAILASTAIPGFFPPIQWDDMLLSDIGVLDAIPLSIAKSYASDLTIGVDVGSSVQRIDTFGTAIDVVMRMEEIGERLCRRHSLPHADILIRPDVGYRPWYDFTEPTALIHSGLQAARAALRHVISVRGAG</sequence>
<gene>
    <name evidence="6" type="primary">rssA_2</name>
    <name evidence="6" type="ORF">Enr13x_49170</name>
</gene>
<feature type="short sequence motif" description="GXGXXG" evidence="4">
    <location>
        <begin position="33"/>
        <end position="38"/>
    </location>
</feature>
<dbReference type="Proteomes" id="UP000319004">
    <property type="component" value="Chromosome"/>
</dbReference>
<dbReference type="RefSeq" id="WP_145389265.1">
    <property type="nucleotide sequence ID" value="NZ_CP037423.1"/>
</dbReference>
<keyword evidence="3 4" id="KW-0443">Lipid metabolism</keyword>
<dbReference type="GO" id="GO:0016787">
    <property type="term" value="F:hydrolase activity"/>
    <property type="evidence" value="ECO:0007669"/>
    <property type="project" value="UniProtKB-UniRule"/>
</dbReference>
<dbReference type="PANTHER" id="PTHR14226:SF29">
    <property type="entry name" value="NEUROPATHY TARGET ESTERASE SWS"/>
    <property type="match status" value="1"/>
</dbReference>
<keyword evidence="7" id="KW-1185">Reference proteome</keyword>
<dbReference type="InterPro" id="IPR002641">
    <property type="entry name" value="PNPLA_dom"/>
</dbReference>
<feature type="domain" description="PNPLA" evidence="5">
    <location>
        <begin position="29"/>
        <end position="235"/>
    </location>
</feature>
<protein>
    <submittedName>
        <fullName evidence="6">NTE family protein RssA</fullName>
    </submittedName>
</protein>
<name>A0A518HW92_9BACT</name>
<evidence type="ECO:0000256" key="4">
    <source>
        <dbReference type="PROSITE-ProRule" id="PRU01161"/>
    </source>
</evidence>
<evidence type="ECO:0000259" key="5">
    <source>
        <dbReference type="PROSITE" id="PS51635"/>
    </source>
</evidence>
<evidence type="ECO:0000256" key="2">
    <source>
        <dbReference type="ARBA" id="ARBA00022963"/>
    </source>
</evidence>
<feature type="active site" description="Nucleophile" evidence="4">
    <location>
        <position position="62"/>
    </location>
</feature>
<reference evidence="6 7" key="1">
    <citation type="submission" date="2019-03" db="EMBL/GenBank/DDBJ databases">
        <title>Deep-cultivation of Planctomycetes and their phenomic and genomic characterization uncovers novel biology.</title>
        <authorList>
            <person name="Wiegand S."/>
            <person name="Jogler M."/>
            <person name="Boedeker C."/>
            <person name="Pinto D."/>
            <person name="Vollmers J."/>
            <person name="Rivas-Marin E."/>
            <person name="Kohn T."/>
            <person name="Peeters S.H."/>
            <person name="Heuer A."/>
            <person name="Rast P."/>
            <person name="Oberbeckmann S."/>
            <person name="Bunk B."/>
            <person name="Jeske O."/>
            <person name="Meyerdierks A."/>
            <person name="Storesund J.E."/>
            <person name="Kallscheuer N."/>
            <person name="Luecker S."/>
            <person name="Lage O.M."/>
            <person name="Pohl T."/>
            <person name="Merkel B.J."/>
            <person name="Hornburger P."/>
            <person name="Mueller R.-W."/>
            <person name="Bruemmer F."/>
            <person name="Labrenz M."/>
            <person name="Spormann A.M."/>
            <person name="Op den Camp H."/>
            <person name="Overmann J."/>
            <person name="Amann R."/>
            <person name="Jetten M.S.M."/>
            <person name="Mascher T."/>
            <person name="Medema M.H."/>
            <person name="Devos D.P."/>
            <person name="Kaster A.-K."/>
            <person name="Ovreas L."/>
            <person name="Rohde M."/>
            <person name="Galperin M.Y."/>
            <person name="Jogler C."/>
        </authorList>
    </citation>
    <scope>NUCLEOTIDE SEQUENCE [LARGE SCALE GENOMIC DNA]</scope>
    <source>
        <strain evidence="6 7">Enr13</strain>
    </source>
</reference>
<feature type="active site" description="Proton acceptor" evidence="4">
    <location>
        <position position="222"/>
    </location>
</feature>
<dbReference type="PANTHER" id="PTHR14226">
    <property type="entry name" value="NEUROPATHY TARGET ESTERASE/SWISS CHEESE D.MELANOGASTER"/>
    <property type="match status" value="1"/>
</dbReference>
<dbReference type="InterPro" id="IPR050301">
    <property type="entry name" value="NTE"/>
</dbReference>
<dbReference type="EMBL" id="CP037423">
    <property type="protein sequence ID" value="QDV45044.1"/>
    <property type="molecule type" value="Genomic_DNA"/>
</dbReference>
<dbReference type="AlphaFoldDB" id="A0A518HW92"/>
<evidence type="ECO:0000256" key="3">
    <source>
        <dbReference type="ARBA" id="ARBA00023098"/>
    </source>
</evidence>
<comment type="caution">
    <text evidence="4">Lacks conserved residue(s) required for the propagation of feature annotation.</text>
</comment>